<gene>
    <name evidence="2" type="ORF">SAMN06265222_101129</name>
</gene>
<sequence>MQNESESNISTLPVVRPADSRNVCCGGFGFMGRILNRGRDAAMFASLAVAAVGIGSAAYFAGVANQATQQIAAQQTNSLDWSNLPIANATAAVTSEKYSMATGGLSESGEALFVLDHNSGLLQCTVIYPRLGRFMATFTVNVADALGLDAKGGQYIMTTGSADFPRNSNRPVGQSVVYVLDTATGNYACYGVPFDRVALNANRPQQGMMVLISQGTANPVVDRDELR</sequence>
<evidence type="ECO:0000313" key="2">
    <source>
        <dbReference type="EMBL" id="SMP38418.1"/>
    </source>
</evidence>
<dbReference type="EMBL" id="FXUG01000001">
    <property type="protein sequence ID" value="SMP38418.1"/>
    <property type="molecule type" value="Genomic_DNA"/>
</dbReference>
<dbReference type="RefSeq" id="WP_283430393.1">
    <property type="nucleotide sequence ID" value="NZ_CAWLDM010000001.1"/>
</dbReference>
<keyword evidence="3" id="KW-1185">Reference proteome</keyword>
<organism evidence="2 3">
    <name type="scientific">Neorhodopirellula lusitana</name>
    <dbReference type="NCBI Taxonomy" id="445327"/>
    <lineage>
        <taxon>Bacteria</taxon>
        <taxon>Pseudomonadati</taxon>
        <taxon>Planctomycetota</taxon>
        <taxon>Planctomycetia</taxon>
        <taxon>Pirellulales</taxon>
        <taxon>Pirellulaceae</taxon>
        <taxon>Neorhodopirellula</taxon>
    </lineage>
</organism>
<keyword evidence="1" id="KW-0472">Membrane</keyword>
<name>A0ABY1PRC6_9BACT</name>
<evidence type="ECO:0000256" key="1">
    <source>
        <dbReference type="SAM" id="Phobius"/>
    </source>
</evidence>
<keyword evidence="1" id="KW-0812">Transmembrane</keyword>
<dbReference type="Proteomes" id="UP001158067">
    <property type="component" value="Unassembled WGS sequence"/>
</dbReference>
<protein>
    <recommendedName>
        <fullName evidence="4">Transmembrane protein</fullName>
    </recommendedName>
</protein>
<evidence type="ECO:0000313" key="3">
    <source>
        <dbReference type="Proteomes" id="UP001158067"/>
    </source>
</evidence>
<reference evidence="2 3" key="1">
    <citation type="submission" date="2017-05" db="EMBL/GenBank/DDBJ databases">
        <authorList>
            <person name="Varghese N."/>
            <person name="Submissions S."/>
        </authorList>
    </citation>
    <scope>NUCLEOTIDE SEQUENCE [LARGE SCALE GENOMIC DNA]</scope>
    <source>
        <strain evidence="2 3">DSM 25457</strain>
    </source>
</reference>
<comment type="caution">
    <text evidence="2">The sequence shown here is derived from an EMBL/GenBank/DDBJ whole genome shotgun (WGS) entry which is preliminary data.</text>
</comment>
<proteinExistence type="predicted"/>
<keyword evidence="1" id="KW-1133">Transmembrane helix</keyword>
<feature type="transmembrane region" description="Helical" evidence="1">
    <location>
        <begin position="41"/>
        <end position="61"/>
    </location>
</feature>
<evidence type="ECO:0008006" key="4">
    <source>
        <dbReference type="Google" id="ProtNLM"/>
    </source>
</evidence>
<accession>A0ABY1PRC6</accession>